<dbReference type="Proteomes" id="UP000053675">
    <property type="component" value="Unassembled WGS sequence"/>
</dbReference>
<comment type="caution">
    <text evidence="5">The sequence shown here is derived from an EMBL/GenBank/DDBJ whole genome shotgun (WGS) entry which is preliminary data.</text>
</comment>
<dbReference type="SMART" id="SM01134">
    <property type="entry name" value="DeoRC"/>
    <property type="match status" value="1"/>
</dbReference>
<evidence type="ECO:0000256" key="2">
    <source>
        <dbReference type="ARBA" id="ARBA00023125"/>
    </source>
</evidence>
<dbReference type="PANTHER" id="PTHR30363">
    <property type="entry name" value="HTH-TYPE TRANSCRIPTIONAL REGULATOR SRLR-RELATED"/>
    <property type="match status" value="1"/>
</dbReference>
<evidence type="ECO:0000256" key="3">
    <source>
        <dbReference type="ARBA" id="ARBA00023163"/>
    </source>
</evidence>
<protein>
    <submittedName>
        <fullName evidence="5">Transcriptional regulator of sugar metabolism</fullName>
    </submittedName>
</protein>
<dbReference type="InterPro" id="IPR036388">
    <property type="entry name" value="WH-like_DNA-bd_sf"/>
</dbReference>
<dbReference type="PROSITE" id="PS51000">
    <property type="entry name" value="HTH_DEOR_2"/>
    <property type="match status" value="1"/>
</dbReference>
<accession>A0A084U8L7</accession>
<feature type="domain" description="HTH deoR-type" evidence="4">
    <location>
        <begin position="16"/>
        <end position="71"/>
    </location>
</feature>
<dbReference type="PANTHER" id="PTHR30363:SF44">
    <property type="entry name" value="AGA OPERON TRANSCRIPTIONAL REPRESSOR-RELATED"/>
    <property type="match status" value="1"/>
</dbReference>
<name>A0A084U8L7_9HYPH</name>
<dbReference type="InterPro" id="IPR037171">
    <property type="entry name" value="NagB/RpiA_transferase-like"/>
</dbReference>
<organism evidence="5 6">
    <name type="scientific">Nitratireductor basaltis</name>
    <dbReference type="NCBI Taxonomy" id="472175"/>
    <lineage>
        <taxon>Bacteria</taxon>
        <taxon>Pseudomonadati</taxon>
        <taxon>Pseudomonadota</taxon>
        <taxon>Alphaproteobacteria</taxon>
        <taxon>Hyphomicrobiales</taxon>
        <taxon>Phyllobacteriaceae</taxon>
        <taxon>Nitratireductor</taxon>
    </lineage>
</organism>
<dbReference type="AlphaFoldDB" id="A0A084U8L7"/>
<dbReference type="PATRIC" id="fig|472175.3.peg.328"/>
<dbReference type="STRING" id="472175.EL18_00318"/>
<dbReference type="Gene3D" id="1.10.10.10">
    <property type="entry name" value="Winged helix-like DNA-binding domain superfamily/Winged helix DNA-binding domain"/>
    <property type="match status" value="1"/>
</dbReference>
<dbReference type="SMART" id="SM00420">
    <property type="entry name" value="HTH_DEOR"/>
    <property type="match status" value="1"/>
</dbReference>
<dbReference type="InterPro" id="IPR001034">
    <property type="entry name" value="DeoR_HTH"/>
</dbReference>
<dbReference type="InterPro" id="IPR014036">
    <property type="entry name" value="DeoR-like_C"/>
</dbReference>
<keyword evidence="3" id="KW-0804">Transcription</keyword>
<evidence type="ECO:0000259" key="4">
    <source>
        <dbReference type="PROSITE" id="PS51000"/>
    </source>
</evidence>
<proteinExistence type="predicted"/>
<reference evidence="5 6" key="1">
    <citation type="submission" date="2014-05" db="EMBL/GenBank/DDBJ databases">
        <title>Draft Genome Sequence of Nitratireductor basaltis Strain UMTGB225, A Marine Bacterium Isolated from Green Barrel Tunicate.</title>
        <authorList>
            <person name="Gan H.Y."/>
        </authorList>
    </citation>
    <scope>NUCLEOTIDE SEQUENCE [LARGE SCALE GENOMIC DNA]</scope>
    <source>
        <strain evidence="5 6">UMTGB225</strain>
    </source>
</reference>
<dbReference type="GO" id="GO:0003700">
    <property type="term" value="F:DNA-binding transcription factor activity"/>
    <property type="evidence" value="ECO:0007669"/>
    <property type="project" value="InterPro"/>
</dbReference>
<dbReference type="Pfam" id="PF00455">
    <property type="entry name" value="DeoRC"/>
    <property type="match status" value="1"/>
</dbReference>
<keyword evidence="1" id="KW-0805">Transcription regulation</keyword>
<dbReference type="eggNOG" id="COG1349">
    <property type="taxonomic scope" value="Bacteria"/>
</dbReference>
<sequence length="262" mass="28792">MGNNNKIRPKLKTMRPSVRQAALHEFVEKRGRATVEELAEKFGASVETVRRDLNLLAEQGRIRKVHGGAVRQANEEGAFEDRLAKNAQAKREIAEKLARMIQPGETIMIDTGSTTLLCAEALTRLRDLTVITNSLRIAHVIANAQNGSQAVLLGGTFRVGNDQTYGPRACAEIAEYRPDHIVLTVSALDAAGAYDADFEEAQLARAMVRHGGNLSLVLDHSKQNRTAAYRVCDLTQVRHLFLNQEPDPELLAALRAAKVSVH</sequence>
<dbReference type="SUPFAM" id="SSF46785">
    <property type="entry name" value="Winged helix' DNA-binding domain"/>
    <property type="match status" value="1"/>
</dbReference>
<keyword evidence="6" id="KW-1185">Reference proteome</keyword>
<dbReference type="Gene3D" id="3.40.50.1360">
    <property type="match status" value="1"/>
</dbReference>
<dbReference type="Pfam" id="PF08220">
    <property type="entry name" value="HTH_DeoR"/>
    <property type="match status" value="1"/>
</dbReference>
<gene>
    <name evidence="5" type="ORF">EL18_00318</name>
</gene>
<dbReference type="PROSITE" id="PS00894">
    <property type="entry name" value="HTH_DEOR_1"/>
    <property type="match status" value="1"/>
</dbReference>
<evidence type="ECO:0000313" key="6">
    <source>
        <dbReference type="Proteomes" id="UP000053675"/>
    </source>
</evidence>
<evidence type="ECO:0000313" key="5">
    <source>
        <dbReference type="EMBL" id="KFB09303.1"/>
    </source>
</evidence>
<evidence type="ECO:0000256" key="1">
    <source>
        <dbReference type="ARBA" id="ARBA00023015"/>
    </source>
</evidence>
<dbReference type="InterPro" id="IPR018356">
    <property type="entry name" value="Tscrpt_reg_HTH_DeoR_CS"/>
</dbReference>
<dbReference type="EMBL" id="JMQM01000001">
    <property type="protein sequence ID" value="KFB09303.1"/>
    <property type="molecule type" value="Genomic_DNA"/>
</dbReference>
<dbReference type="InterPro" id="IPR050313">
    <property type="entry name" value="Carb_Metab_HTH_regulators"/>
</dbReference>
<dbReference type="SUPFAM" id="SSF100950">
    <property type="entry name" value="NagB/RpiA/CoA transferase-like"/>
    <property type="match status" value="1"/>
</dbReference>
<keyword evidence="2" id="KW-0238">DNA-binding</keyword>
<dbReference type="GO" id="GO:0003677">
    <property type="term" value="F:DNA binding"/>
    <property type="evidence" value="ECO:0007669"/>
    <property type="project" value="UniProtKB-KW"/>
</dbReference>
<dbReference type="InterPro" id="IPR036390">
    <property type="entry name" value="WH_DNA-bd_sf"/>
</dbReference>
<dbReference type="PRINTS" id="PR00037">
    <property type="entry name" value="HTHLACR"/>
</dbReference>